<dbReference type="EMBL" id="PJEX01000001">
    <property type="protein sequence ID" value="TKW60225.1"/>
    <property type="molecule type" value="Genomic_DNA"/>
</dbReference>
<dbReference type="AlphaFoldDB" id="A0A4U6XVZ5"/>
<organism evidence="1 2">
    <name type="scientific">Colletotrichum tanaceti</name>
    <dbReference type="NCBI Taxonomy" id="1306861"/>
    <lineage>
        <taxon>Eukaryota</taxon>
        <taxon>Fungi</taxon>
        <taxon>Dikarya</taxon>
        <taxon>Ascomycota</taxon>
        <taxon>Pezizomycotina</taxon>
        <taxon>Sordariomycetes</taxon>
        <taxon>Hypocreomycetidae</taxon>
        <taxon>Glomerellales</taxon>
        <taxon>Glomerellaceae</taxon>
        <taxon>Colletotrichum</taxon>
        <taxon>Colletotrichum destructivum species complex</taxon>
    </lineage>
</organism>
<keyword evidence="2" id="KW-1185">Reference proteome</keyword>
<gene>
    <name evidence="1" type="ORF">CTA1_4899</name>
</gene>
<reference evidence="1 2" key="1">
    <citation type="journal article" date="2019" name="PLoS ONE">
        <title>Comparative genome analysis indicates high evolutionary potential of pathogenicity genes in Colletotrichum tanaceti.</title>
        <authorList>
            <person name="Lelwala R.V."/>
            <person name="Korhonen P.K."/>
            <person name="Young N.D."/>
            <person name="Scott J.B."/>
            <person name="Ades P.A."/>
            <person name="Gasser R.B."/>
            <person name="Taylor P.W.J."/>
        </authorList>
    </citation>
    <scope>NUCLEOTIDE SEQUENCE [LARGE SCALE GENOMIC DNA]</scope>
    <source>
        <strain evidence="1">BRIP57314</strain>
    </source>
</reference>
<proteinExistence type="predicted"/>
<evidence type="ECO:0000313" key="1">
    <source>
        <dbReference type="EMBL" id="TKW60225.1"/>
    </source>
</evidence>
<protein>
    <submittedName>
        <fullName evidence="1">Uncharacterized protein</fullName>
    </submittedName>
</protein>
<evidence type="ECO:0000313" key="2">
    <source>
        <dbReference type="Proteomes" id="UP000310108"/>
    </source>
</evidence>
<accession>A0A4U6XVZ5</accession>
<name>A0A4U6XVZ5_9PEZI</name>
<sequence length="60" mass="6969">MERLEYYRQLKRTANQISSLAQMADSQDIATAFVLSRAEVFDLKQTKESEVREMRPDSEG</sequence>
<comment type="caution">
    <text evidence="1">The sequence shown here is derived from an EMBL/GenBank/DDBJ whole genome shotgun (WGS) entry which is preliminary data.</text>
</comment>
<dbReference type="Proteomes" id="UP000310108">
    <property type="component" value="Unassembled WGS sequence"/>
</dbReference>